<evidence type="ECO:0000313" key="4">
    <source>
        <dbReference type="Proteomes" id="UP001152749"/>
    </source>
</evidence>
<evidence type="ECO:0000313" key="3">
    <source>
        <dbReference type="EMBL" id="CAI2767289.1"/>
    </source>
</evidence>
<dbReference type="InterPro" id="IPR001452">
    <property type="entry name" value="SH3_domain"/>
</dbReference>
<dbReference type="Pfam" id="PF07653">
    <property type="entry name" value="SH3_2"/>
    <property type="match status" value="1"/>
</dbReference>
<keyword evidence="1" id="KW-0728">SH3 domain</keyword>
<dbReference type="Gene3D" id="2.30.30.40">
    <property type="entry name" value="SH3 Domains"/>
    <property type="match status" value="1"/>
</dbReference>
<dbReference type="EMBL" id="OX336425">
    <property type="protein sequence ID" value="CAI2767289.1"/>
    <property type="molecule type" value="Genomic_DNA"/>
</dbReference>
<sequence length="114" mass="13439">MKVFKILEAYKIQYENPITLNIGETVKLGEEETEEKWKGWIWAENESNKGWVPVQILEISKDKKKAKVLEYYTAKELNVDKDDEILKIKSLNGWTWVRKILTNEEGWIPDEIIG</sequence>
<gene>
    <name evidence="3" type="ORF">TRV642_2413</name>
</gene>
<evidence type="ECO:0000256" key="1">
    <source>
        <dbReference type="ARBA" id="ARBA00022443"/>
    </source>
</evidence>
<dbReference type="SUPFAM" id="SSF50044">
    <property type="entry name" value="SH3-domain"/>
    <property type="match status" value="2"/>
</dbReference>
<dbReference type="Proteomes" id="UP001152749">
    <property type="component" value="Chromosome"/>
</dbReference>
<dbReference type="AlphaFoldDB" id="A0A9W4THD7"/>
<organism evidence="3 4">
    <name type="scientific">Flavobacterium collinsii</name>
    <dbReference type="NCBI Taxonomy" id="1114861"/>
    <lineage>
        <taxon>Bacteria</taxon>
        <taxon>Pseudomonadati</taxon>
        <taxon>Bacteroidota</taxon>
        <taxon>Flavobacteriia</taxon>
        <taxon>Flavobacteriales</taxon>
        <taxon>Flavobacteriaceae</taxon>
        <taxon>Flavobacterium</taxon>
    </lineage>
</organism>
<dbReference type="KEGG" id="fcs:TRV642_2413"/>
<dbReference type="InterPro" id="IPR036028">
    <property type="entry name" value="SH3-like_dom_sf"/>
</dbReference>
<dbReference type="RefSeq" id="WP_263363112.1">
    <property type="nucleotide sequence ID" value="NZ_OX336425.1"/>
</dbReference>
<dbReference type="InterPro" id="IPR014593">
    <property type="entry name" value="UCP034961_SH3_2"/>
</dbReference>
<dbReference type="PIRSF" id="PIRSF034961">
    <property type="entry name" value="UCP034961_SH3_2"/>
    <property type="match status" value="1"/>
</dbReference>
<accession>A0A9W4THD7</accession>
<protein>
    <submittedName>
        <fullName evidence="3">SH3 domain-containing protein</fullName>
    </submittedName>
</protein>
<proteinExistence type="predicted"/>
<name>A0A9W4THD7_9FLAO</name>
<feature type="domain" description="SH3" evidence="2">
    <location>
        <begin position="4"/>
        <end position="59"/>
    </location>
</feature>
<evidence type="ECO:0000259" key="2">
    <source>
        <dbReference type="Pfam" id="PF07653"/>
    </source>
</evidence>
<reference evidence="3" key="1">
    <citation type="submission" date="2022-09" db="EMBL/GenBank/DDBJ databases">
        <authorList>
            <person name="Duchaud E."/>
        </authorList>
    </citation>
    <scope>NUCLEOTIDE SEQUENCE</scope>
    <source>
        <strain evidence="3">TRV642</strain>
    </source>
</reference>